<dbReference type="PANTHER" id="PTHR33116">
    <property type="entry name" value="REVERSE TRANSCRIPTASE ZINC-BINDING DOMAIN-CONTAINING PROTEIN-RELATED-RELATED"/>
    <property type="match status" value="1"/>
</dbReference>
<organism evidence="2">
    <name type="scientific">Fagus sylvatica</name>
    <name type="common">Beechnut</name>
    <dbReference type="NCBI Taxonomy" id="28930"/>
    <lineage>
        <taxon>Eukaryota</taxon>
        <taxon>Viridiplantae</taxon>
        <taxon>Streptophyta</taxon>
        <taxon>Embryophyta</taxon>
        <taxon>Tracheophyta</taxon>
        <taxon>Spermatophyta</taxon>
        <taxon>Magnoliopsida</taxon>
        <taxon>eudicotyledons</taxon>
        <taxon>Gunneridae</taxon>
        <taxon>Pentapetalae</taxon>
        <taxon>rosids</taxon>
        <taxon>fabids</taxon>
        <taxon>Fagales</taxon>
        <taxon>Fagaceae</taxon>
        <taxon>Fagus</taxon>
    </lineage>
</organism>
<feature type="domain" description="Reverse transcriptase" evidence="1">
    <location>
        <begin position="247"/>
        <end position="400"/>
    </location>
</feature>
<name>A0A2N9FH95_FAGSY</name>
<accession>A0A2N9FH95</accession>
<protein>
    <recommendedName>
        <fullName evidence="1">Reverse transcriptase domain-containing protein</fullName>
    </recommendedName>
</protein>
<dbReference type="InterPro" id="IPR043502">
    <property type="entry name" value="DNA/RNA_pol_sf"/>
</dbReference>
<dbReference type="Pfam" id="PF00078">
    <property type="entry name" value="RVT_1"/>
    <property type="match status" value="1"/>
</dbReference>
<dbReference type="SUPFAM" id="SSF56672">
    <property type="entry name" value="DNA/RNA polymerases"/>
    <property type="match status" value="1"/>
</dbReference>
<dbReference type="InterPro" id="IPR000477">
    <property type="entry name" value="RT_dom"/>
</dbReference>
<evidence type="ECO:0000313" key="2">
    <source>
        <dbReference type="EMBL" id="SPC90207.1"/>
    </source>
</evidence>
<dbReference type="PANTHER" id="PTHR33116:SF78">
    <property type="entry name" value="OS12G0587133 PROTEIN"/>
    <property type="match status" value="1"/>
</dbReference>
<proteinExistence type="predicted"/>
<dbReference type="CDD" id="cd01650">
    <property type="entry name" value="RT_nLTR_like"/>
    <property type="match status" value="1"/>
</dbReference>
<dbReference type="EMBL" id="OIVN01001128">
    <property type="protein sequence ID" value="SPC90207.1"/>
    <property type="molecule type" value="Genomic_DNA"/>
</dbReference>
<reference evidence="2" key="1">
    <citation type="submission" date="2018-02" db="EMBL/GenBank/DDBJ databases">
        <authorList>
            <person name="Cohen D.B."/>
            <person name="Kent A.D."/>
        </authorList>
    </citation>
    <scope>NUCLEOTIDE SEQUENCE</scope>
</reference>
<gene>
    <name evidence="2" type="ORF">FSB_LOCUS18089</name>
</gene>
<dbReference type="AlphaFoldDB" id="A0A2N9FH95"/>
<evidence type="ECO:0000259" key="1">
    <source>
        <dbReference type="Pfam" id="PF00078"/>
    </source>
</evidence>
<sequence>MDRLDDLVLHVGFGSASITDSGPYNTIQAPEHSIETLEGSENENHYFQGLFGWWMCLKYYWVFKSGKFRIGARKLKIGEILRKVIYVNDRWCKDWVENGSAWFLVSACGCVWLWVGGCKGHEGVANSHQRYNTMSSLLVNGALTTDQQVITDCITHFYTGLYSEESGWRPKLDNLAFSMISAEDAAWLERPFGEEEVVGVLKAFNGDKAPGPDGFPMAFFQACWDVVHTEVMESIKYFHEVAAMEVKDFRPISLVGGMYKIFAKLLASRLKMVLHKIISPSQNAFVQGRQILDSVLIANEVLDSRLKVGLSRVLCKLDIEKAYDHVKWEFLIYLLRRCGFPGKWCNWIWFCISTVQFSILVNGSPQGFFASSRGLRQGDPLSPLLFVIVMETLSRLMDRATIWWLYFWFCSRLGAESQHAKSEMVPVGVVPNLESLVELMGCNIRSHPLTYLGLPLGANFNLKTIWNIVIEKMEKMLGGWKRLYLSKGGKLTLLRSTLSSIPTYFLSLFHLPAGVATRLEKIQRDFLWSGLGEAQKMHLVNWTQICKPVQGGGLGVKNLRWFNKALRGKWLWRYGTERDAYWRKVVEIKYGMLTGGKLWRLSMGVCGVGGVLKRVMARMRVDIGDKVQFWHDTWCSDLPLKVLYPELFSIARDKDTSVAALMSFSNGTLHWDVSFSRNVQDWELESLVAFMELIYSRTLDGTGQDQLC</sequence>